<dbReference type="PROSITE" id="PS51186">
    <property type="entry name" value="GNAT"/>
    <property type="match status" value="1"/>
</dbReference>
<dbReference type="InterPro" id="IPR000182">
    <property type="entry name" value="GNAT_dom"/>
</dbReference>
<dbReference type="SUPFAM" id="SSF55729">
    <property type="entry name" value="Acyl-CoA N-acyltransferases (Nat)"/>
    <property type="match status" value="1"/>
</dbReference>
<feature type="domain" description="N-acetyltransferase" evidence="1">
    <location>
        <begin position="5"/>
        <end position="154"/>
    </location>
</feature>
<organism evidence="2">
    <name type="scientific">bioreactor metagenome</name>
    <dbReference type="NCBI Taxonomy" id="1076179"/>
    <lineage>
        <taxon>unclassified sequences</taxon>
        <taxon>metagenomes</taxon>
        <taxon>ecological metagenomes</taxon>
    </lineage>
</organism>
<reference evidence="2" key="1">
    <citation type="submission" date="2019-08" db="EMBL/GenBank/DDBJ databases">
        <authorList>
            <person name="Kucharzyk K."/>
            <person name="Murdoch R.W."/>
            <person name="Higgins S."/>
            <person name="Loffler F."/>
        </authorList>
    </citation>
    <scope>NUCLEOTIDE SEQUENCE</scope>
</reference>
<gene>
    <name evidence="2" type="ORF">SDC9_18187</name>
</gene>
<evidence type="ECO:0000259" key="1">
    <source>
        <dbReference type="PROSITE" id="PS51186"/>
    </source>
</evidence>
<name>A0A644U1S6_9ZZZZ</name>
<accession>A0A644U1S6</accession>
<dbReference type="GO" id="GO:0016747">
    <property type="term" value="F:acyltransferase activity, transferring groups other than amino-acyl groups"/>
    <property type="evidence" value="ECO:0007669"/>
    <property type="project" value="InterPro"/>
</dbReference>
<evidence type="ECO:0000313" key="2">
    <source>
        <dbReference type="EMBL" id="MPL72402.1"/>
    </source>
</evidence>
<protein>
    <recommendedName>
        <fullName evidence="1">N-acetyltransferase domain-containing protein</fullName>
    </recommendedName>
</protein>
<comment type="caution">
    <text evidence="2">The sequence shown here is derived from an EMBL/GenBank/DDBJ whole genome shotgun (WGS) entry which is preliminary data.</text>
</comment>
<dbReference type="EMBL" id="VSSQ01000066">
    <property type="protein sequence ID" value="MPL72402.1"/>
    <property type="molecule type" value="Genomic_DNA"/>
</dbReference>
<dbReference type="AlphaFoldDB" id="A0A644U1S6"/>
<proteinExistence type="predicted"/>
<dbReference type="Pfam" id="PF00583">
    <property type="entry name" value="Acetyltransf_1"/>
    <property type="match status" value="1"/>
</dbReference>
<dbReference type="Gene3D" id="3.40.630.30">
    <property type="match status" value="1"/>
</dbReference>
<dbReference type="CDD" id="cd04301">
    <property type="entry name" value="NAT_SF"/>
    <property type="match status" value="1"/>
</dbReference>
<dbReference type="InterPro" id="IPR016181">
    <property type="entry name" value="Acyl_CoA_acyltransferase"/>
</dbReference>
<sequence>MAEKLIITPASVDDLPLMVDFQLNMAFETEGLKLDKRVLENGIGSALNDSGKARYFIAKSNDKPVGMLMITTEWSDWRAGWVWWIQSVYVVPEMRGEGVFGALYSYVKELVKEMHDVMGIRLYVDKRNLRAQKVYEAVGMTGEHYATFEWMKNF</sequence>